<comment type="caution">
    <text evidence="2">The sequence shown here is derived from an EMBL/GenBank/DDBJ whole genome shotgun (WGS) entry which is preliminary data.</text>
</comment>
<organism evidence="2 3">
    <name type="scientific">Nocardioides aquiterrae</name>
    <dbReference type="NCBI Taxonomy" id="203799"/>
    <lineage>
        <taxon>Bacteria</taxon>
        <taxon>Bacillati</taxon>
        <taxon>Actinomycetota</taxon>
        <taxon>Actinomycetes</taxon>
        <taxon>Propionibacteriales</taxon>
        <taxon>Nocardioidaceae</taxon>
        <taxon>Nocardioides</taxon>
    </lineage>
</organism>
<dbReference type="Gene3D" id="3.40.50.880">
    <property type="match status" value="1"/>
</dbReference>
<accession>A0ABP4EYV2</accession>
<dbReference type="PROSITE" id="PS51273">
    <property type="entry name" value="GATASE_TYPE_1"/>
    <property type="match status" value="1"/>
</dbReference>
<dbReference type="Pfam" id="PF00117">
    <property type="entry name" value="GATase"/>
    <property type="match status" value="1"/>
</dbReference>
<dbReference type="RefSeq" id="WP_343908242.1">
    <property type="nucleotide sequence ID" value="NZ_BAAAJE010000015.1"/>
</dbReference>
<reference evidence="3" key="1">
    <citation type="journal article" date="2019" name="Int. J. Syst. Evol. Microbiol.">
        <title>The Global Catalogue of Microorganisms (GCM) 10K type strain sequencing project: providing services to taxonomists for standard genome sequencing and annotation.</title>
        <authorList>
            <consortium name="The Broad Institute Genomics Platform"/>
            <consortium name="The Broad Institute Genome Sequencing Center for Infectious Disease"/>
            <person name="Wu L."/>
            <person name="Ma J."/>
        </authorList>
    </citation>
    <scope>NUCLEOTIDE SEQUENCE [LARGE SCALE GENOMIC DNA]</scope>
    <source>
        <strain evidence="3">JCM 11813</strain>
    </source>
</reference>
<dbReference type="InterPro" id="IPR044992">
    <property type="entry name" value="ChyE-like"/>
</dbReference>
<dbReference type="CDD" id="cd01741">
    <property type="entry name" value="GATase1_1"/>
    <property type="match status" value="1"/>
</dbReference>
<sequence>MSRPTVLVVEHDAECPPAWFGTWLTADGVDLDVRRPYAGAELPGLEGYDGLVVLGGPMGANDDAKYAWLGAVKDLVREARAADLPTLGICLGHQLIAVALGGTVDRNPLGQQVGLLGVGWTDAAREDRLFGPLATPRRGVQWNDDVVAELPPDAVLLAGTSRDEVQAARYAPLVWGVQLHPEVDVPVLRPWAESDRGSHETRGIDTDALLRDIDAARAELDDAWRPLATGFAELVQEHARR</sequence>
<dbReference type="InterPro" id="IPR029062">
    <property type="entry name" value="Class_I_gatase-like"/>
</dbReference>
<dbReference type="InterPro" id="IPR017926">
    <property type="entry name" value="GATASE"/>
</dbReference>
<evidence type="ECO:0000259" key="1">
    <source>
        <dbReference type="Pfam" id="PF00117"/>
    </source>
</evidence>
<dbReference type="PANTHER" id="PTHR42695">
    <property type="entry name" value="GLUTAMINE AMIDOTRANSFERASE YLR126C-RELATED"/>
    <property type="match status" value="1"/>
</dbReference>
<evidence type="ECO:0000313" key="3">
    <source>
        <dbReference type="Proteomes" id="UP001499979"/>
    </source>
</evidence>
<keyword evidence="2" id="KW-0315">Glutamine amidotransferase</keyword>
<name>A0ABP4EYV2_9ACTN</name>
<proteinExistence type="predicted"/>
<dbReference type="PANTHER" id="PTHR42695:SF5">
    <property type="entry name" value="GLUTAMINE AMIDOTRANSFERASE YLR126C-RELATED"/>
    <property type="match status" value="1"/>
</dbReference>
<dbReference type="EMBL" id="BAAAJE010000015">
    <property type="protein sequence ID" value="GAA1148067.1"/>
    <property type="molecule type" value="Genomic_DNA"/>
</dbReference>
<keyword evidence="3" id="KW-1185">Reference proteome</keyword>
<gene>
    <name evidence="2" type="ORF">GCM10009606_28480</name>
</gene>
<dbReference type="SUPFAM" id="SSF52317">
    <property type="entry name" value="Class I glutamine amidotransferase-like"/>
    <property type="match status" value="1"/>
</dbReference>
<evidence type="ECO:0000313" key="2">
    <source>
        <dbReference type="EMBL" id="GAA1148067.1"/>
    </source>
</evidence>
<protein>
    <submittedName>
        <fullName evidence="2">Type 1 glutamine amidotransferase</fullName>
    </submittedName>
</protein>
<feature type="domain" description="Glutamine amidotransferase" evidence="1">
    <location>
        <begin position="44"/>
        <end position="183"/>
    </location>
</feature>
<dbReference type="Proteomes" id="UP001499979">
    <property type="component" value="Unassembled WGS sequence"/>
</dbReference>